<proteinExistence type="predicted"/>
<keyword evidence="4" id="KW-1185">Reference proteome</keyword>
<gene>
    <name evidence="3" type="ORF">H5V44_01990</name>
</gene>
<comment type="caution">
    <text evidence="3">The sequence shown here is derived from an EMBL/GenBank/DDBJ whole genome shotgun (WGS) entry which is preliminary data.</text>
</comment>
<reference evidence="3 4" key="1">
    <citation type="submission" date="2020-08" db="EMBL/GenBank/DDBJ databases">
        <authorList>
            <person name="Seo M.-J."/>
        </authorList>
    </citation>
    <scope>NUCLEOTIDE SEQUENCE [LARGE SCALE GENOMIC DNA]</scope>
    <source>
        <strain evidence="3 4">MBLA0160</strain>
    </source>
</reference>
<dbReference type="AlphaFoldDB" id="A0A7J9SFC8"/>
<feature type="compositionally biased region" description="Low complexity" evidence="2">
    <location>
        <begin position="63"/>
        <end position="73"/>
    </location>
</feature>
<dbReference type="Gene3D" id="1.10.287.950">
    <property type="entry name" value="Methyl-accepting chemotaxis protein"/>
    <property type="match status" value="1"/>
</dbReference>
<accession>A0A7J9SFC8</accession>
<name>A0A7J9SFC8_9EURY</name>
<evidence type="ECO:0000256" key="2">
    <source>
        <dbReference type="SAM" id="MobiDB-lite"/>
    </source>
</evidence>
<sequence>MSSQGYSDADRDSETSVTLAEVVAEVRELRAENETLREENSQLQERVFELEDRVGQLEASQNATEHAATQAETAAEEAEDAAQAAVDIATKAREAADDVAAIREAADDAKELAEDLQEQTEKRGEIYRDMIARVNTFESRLNAFEGRLELSTYNSGTTKDRVKRLLIDQLIYKAYQDKQRSRQATAGKGGFACDDVHELAATHHIDISRPYGSQIATELAEEKEFVHRKGGGERNTGSKTAVTVRFDDLPPALQDRGEELYESNVDGGEL</sequence>
<evidence type="ECO:0000313" key="3">
    <source>
        <dbReference type="EMBL" id="MBB6645083.1"/>
    </source>
</evidence>
<protein>
    <submittedName>
        <fullName evidence="3">Uncharacterized protein</fullName>
    </submittedName>
</protein>
<feature type="coiled-coil region" evidence="1">
    <location>
        <begin position="92"/>
        <end position="123"/>
    </location>
</feature>
<feature type="region of interest" description="Disordered" evidence="2">
    <location>
        <begin position="54"/>
        <end position="76"/>
    </location>
</feature>
<dbReference type="Proteomes" id="UP000546257">
    <property type="component" value="Unassembled WGS sequence"/>
</dbReference>
<feature type="region of interest" description="Disordered" evidence="2">
    <location>
        <begin position="226"/>
        <end position="270"/>
    </location>
</feature>
<dbReference type="EMBL" id="JACKXD010000001">
    <property type="protein sequence ID" value="MBB6645083.1"/>
    <property type="molecule type" value="Genomic_DNA"/>
</dbReference>
<organism evidence="3 4">
    <name type="scientific">Halobellus ruber</name>
    <dbReference type="NCBI Taxonomy" id="2761102"/>
    <lineage>
        <taxon>Archaea</taxon>
        <taxon>Methanobacteriati</taxon>
        <taxon>Methanobacteriota</taxon>
        <taxon>Stenosarchaea group</taxon>
        <taxon>Halobacteria</taxon>
        <taxon>Halobacteriales</taxon>
        <taxon>Haloferacaceae</taxon>
        <taxon>Halobellus</taxon>
    </lineage>
</organism>
<keyword evidence="1" id="KW-0175">Coiled coil</keyword>
<evidence type="ECO:0000256" key="1">
    <source>
        <dbReference type="SAM" id="Coils"/>
    </source>
</evidence>
<evidence type="ECO:0000313" key="4">
    <source>
        <dbReference type="Proteomes" id="UP000546257"/>
    </source>
</evidence>
<dbReference type="RefSeq" id="WP_185191461.1">
    <property type="nucleotide sequence ID" value="NZ_JACKXD010000001.1"/>
</dbReference>